<evidence type="ECO:0000256" key="1">
    <source>
        <dbReference type="SAM" id="Phobius"/>
    </source>
</evidence>
<dbReference type="HOGENOM" id="CLU_143598_0_0_1"/>
<accession>A0A0C2WPS4</accession>
<dbReference type="AlphaFoldDB" id="A0A0C2WPS4"/>
<evidence type="ECO:0000313" key="2">
    <source>
        <dbReference type="EMBL" id="KIL58258.1"/>
    </source>
</evidence>
<feature type="transmembrane region" description="Helical" evidence="1">
    <location>
        <begin position="46"/>
        <end position="66"/>
    </location>
</feature>
<organism evidence="2 3">
    <name type="scientific">Amanita muscaria (strain Koide BX008)</name>
    <dbReference type="NCBI Taxonomy" id="946122"/>
    <lineage>
        <taxon>Eukaryota</taxon>
        <taxon>Fungi</taxon>
        <taxon>Dikarya</taxon>
        <taxon>Basidiomycota</taxon>
        <taxon>Agaricomycotina</taxon>
        <taxon>Agaricomycetes</taxon>
        <taxon>Agaricomycetidae</taxon>
        <taxon>Agaricales</taxon>
        <taxon>Pluteineae</taxon>
        <taxon>Amanitaceae</taxon>
        <taxon>Amanita</taxon>
    </lineage>
</organism>
<feature type="transmembrane region" description="Helical" evidence="1">
    <location>
        <begin position="111"/>
        <end position="133"/>
    </location>
</feature>
<dbReference type="EMBL" id="KN818343">
    <property type="protein sequence ID" value="KIL58258.1"/>
    <property type="molecule type" value="Genomic_DNA"/>
</dbReference>
<dbReference type="OrthoDB" id="3357408at2759"/>
<evidence type="ECO:0000313" key="3">
    <source>
        <dbReference type="Proteomes" id="UP000054549"/>
    </source>
</evidence>
<feature type="transmembrane region" description="Helical" evidence="1">
    <location>
        <begin position="86"/>
        <end position="104"/>
    </location>
</feature>
<sequence length="154" mass="17827">MDSFYTGTIVWYFVTAILFGLYLAGFIQCVRWLLFEDEGWRARKKVNRTSVITTLLIFFFATVWFSTSANPDHSMDCYGALHSPVALHWSVLIIIDCVQIHRCWIVFSKNWIIICFTLALWCSCLICAITTFYCDLATVHQEKPPGIKMHNVDN</sequence>
<keyword evidence="1" id="KW-0472">Membrane</keyword>
<protein>
    <submittedName>
        <fullName evidence="2">Uncharacterized protein</fullName>
    </submittedName>
</protein>
<reference evidence="2 3" key="1">
    <citation type="submission" date="2014-04" db="EMBL/GenBank/DDBJ databases">
        <title>Evolutionary Origins and Diversification of the Mycorrhizal Mutualists.</title>
        <authorList>
            <consortium name="DOE Joint Genome Institute"/>
            <consortium name="Mycorrhizal Genomics Consortium"/>
            <person name="Kohler A."/>
            <person name="Kuo A."/>
            <person name="Nagy L.G."/>
            <person name="Floudas D."/>
            <person name="Copeland A."/>
            <person name="Barry K.W."/>
            <person name="Cichocki N."/>
            <person name="Veneault-Fourrey C."/>
            <person name="LaButti K."/>
            <person name="Lindquist E.A."/>
            <person name="Lipzen A."/>
            <person name="Lundell T."/>
            <person name="Morin E."/>
            <person name="Murat C."/>
            <person name="Riley R."/>
            <person name="Ohm R."/>
            <person name="Sun H."/>
            <person name="Tunlid A."/>
            <person name="Henrissat B."/>
            <person name="Grigoriev I.V."/>
            <person name="Hibbett D.S."/>
            <person name="Martin F."/>
        </authorList>
    </citation>
    <scope>NUCLEOTIDE SEQUENCE [LARGE SCALE GENOMIC DNA]</scope>
    <source>
        <strain evidence="2 3">Koide BX008</strain>
    </source>
</reference>
<proteinExistence type="predicted"/>
<dbReference type="Proteomes" id="UP000054549">
    <property type="component" value="Unassembled WGS sequence"/>
</dbReference>
<name>A0A0C2WPS4_AMAMK</name>
<keyword evidence="1" id="KW-0812">Transmembrane</keyword>
<feature type="transmembrane region" description="Helical" evidence="1">
    <location>
        <begin position="12"/>
        <end position="34"/>
    </location>
</feature>
<gene>
    <name evidence="2" type="ORF">M378DRAFT_86759</name>
</gene>
<keyword evidence="1" id="KW-1133">Transmembrane helix</keyword>
<dbReference type="InParanoid" id="A0A0C2WPS4"/>
<keyword evidence="3" id="KW-1185">Reference proteome</keyword>